<feature type="domain" description="HTH gntR-type" evidence="4">
    <location>
        <begin position="34"/>
        <end position="102"/>
    </location>
</feature>
<dbReference type="GO" id="GO:0003677">
    <property type="term" value="F:DNA binding"/>
    <property type="evidence" value="ECO:0007669"/>
    <property type="project" value="UniProtKB-KW"/>
</dbReference>
<evidence type="ECO:0000313" key="5">
    <source>
        <dbReference type="EMBL" id="AAV68369.1"/>
    </source>
</evidence>
<dbReference type="EMBL" id="AY728029">
    <property type="protein sequence ID" value="AAV68367.1"/>
    <property type="molecule type" value="Genomic_DNA"/>
</dbReference>
<keyword evidence="1" id="KW-0805">Transcription regulation</keyword>
<dbReference type="PANTHER" id="PTHR44846:SF1">
    <property type="entry name" value="MANNOSYL-D-GLYCERATE TRANSPORT_METABOLISM SYSTEM REPRESSOR MNGR-RELATED"/>
    <property type="match status" value="1"/>
</dbReference>
<dbReference type="PANTHER" id="PTHR44846">
    <property type="entry name" value="MANNOSYL-D-GLYCERATE TRANSPORT/METABOLISM SYSTEM REPRESSOR MNGR-RELATED"/>
    <property type="match status" value="1"/>
</dbReference>
<dbReference type="Pfam" id="PF00392">
    <property type="entry name" value="GntR"/>
    <property type="match status" value="1"/>
</dbReference>
<protein>
    <submittedName>
        <fullName evidence="5">Putative regulator protein</fullName>
    </submittedName>
</protein>
<keyword evidence="2" id="KW-0238">DNA-binding</keyword>
<evidence type="ECO:0000259" key="4">
    <source>
        <dbReference type="PROSITE" id="PS50949"/>
    </source>
</evidence>
<dbReference type="SMART" id="SM00866">
    <property type="entry name" value="UTRA"/>
    <property type="match status" value="1"/>
</dbReference>
<dbReference type="GO" id="GO:0045892">
    <property type="term" value="P:negative regulation of DNA-templated transcription"/>
    <property type="evidence" value="ECO:0007669"/>
    <property type="project" value="TreeGrafter"/>
</dbReference>
<dbReference type="AlphaFoldDB" id="Q5QCP4"/>
<proteinExistence type="predicted"/>
<dbReference type="InterPro" id="IPR036388">
    <property type="entry name" value="WH-like_DNA-bd_sf"/>
</dbReference>
<dbReference type="PROSITE" id="PS50949">
    <property type="entry name" value="HTH_GNTR"/>
    <property type="match status" value="1"/>
</dbReference>
<name>Q5QCP4_HERAR</name>
<evidence type="ECO:0000256" key="2">
    <source>
        <dbReference type="ARBA" id="ARBA00023125"/>
    </source>
</evidence>
<dbReference type="SUPFAM" id="SSF64288">
    <property type="entry name" value="Chorismate lyase-like"/>
    <property type="match status" value="1"/>
</dbReference>
<evidence type="ECO:0000256" key="3">
    <source>
        <dbReference type="ARBA" id="ARBA00023163"/>
    </source>
</evidence>
<sequence length="269" mass="30543">MRIFCTPHSRSAHSSTSRQLTNMLEFDHSTTVGTTLYKEVKRRVLRALAAGEWKPGEAIPAEKKLCELFSVSIGTLRKAIDELVAENILIRHQGRGTFVSMHNREQQMFRFFNVANHDGTKSYPHLELIAFAKKKAGTLAVQKLRQPGSKVYEFTNVLSLQGAPVIVDDITVPDLLFVGLTEAVLRNRPNTLYSLYQVRFGISIIRIEERLRAVSADARYADLLHLAIGAPLLEVRRVAYSYDDQPVEWRISHINTEHHEYMAQAAHYS</sequence>
<dbReference type="Pfam" id="PF07702">
    <property type="entry name" value="UTRA"/>
    <property type="match status" value="1"/>
</dbReference>
<dbReference type="InterPro" id="IPR028978">
    <property type="entry name" value="Chorismate_lyase_/UTRA_dom_sf"/>
</dbReference>
<organism evidence="5">
    <name type="scientific">Herminiimonas arsenicoxydans</name>
    <dbReference type="NCBI Taxonomy" id="204773"/>
    <lineage>
        <taxon>Bacteria</taxon>
        <taxon>Pseudomonadati</taxon>
        <taxon>Pseudomonadota</taxon>
        <taxon>Betaproteobacteria</taxon>
        <taxon>Burkholderiales</taxon>
        <taxon>Oxalobacteraceae</taxon>
        <taxon>Herminiimonas</taxon>
    </lineage>
</organism>
<accession>Q5QCP4</accession>
<dbReference type="EMBL" id="AY728031">
    <property type="protein sequence ID" value="AAV68369.1"/>
    <property type="molecule type" value="Genomic_DNA"/>
</dbReference>
<dbReference type="InterPro" id="IPR011663">
    <property type="entry name" value="UTRA"/>
</dbReference>
<dbReference type="Gene3D" id="3.40.1410.10">
    <property type="entry name" value="Chorismate lyase-like"/>
    <property type="match status" value="1"/>
</dbReference>
<dbReference type="Gene3D" id="1.10.10.10">
    <property type="entry name" value="Winged helix-like DNA-binding domain superfamily/Winged helix DNA-binding domain"/>
    <property type="match status" value="1"/>
</dbReference>
<dbReference type="CDD" id="cd07377">
    <property type="entry name" value="WHTH_GntR"/>
    <property type="match status" value="1"/>
</dbReference>
<reference evidence="5" key="1">
    <citation type="journal article" date="2006" name="Biochimie">
        <title>Identification of genes and proteins involved in the pleiotropic response to arsenic stress in Caenibacter arsenoxydans, a metalloresistant beta-proteobacterium with an unsequenced genome.</title>
        <authorList>
            <person name="Carapito C."/>
            <person name="Muller D."/>
            <person name="Turlin E."/>
            <person name="Koechler S."/>
            <person name="Danchin A."/>
            <person name="Van Dorsselaer A."/>
            <person name="Leize-Wagner E."/>
            <person name="Bertin P.N."/>
            <person name="Lett M.C."/>
        </authorList>
    </citation>
    <scope>NUCLEOTIDE SEQUENCE</scope>
    <source>
        <strain evidence="5">ULPAs1</strain>
    </source>
</reference>
<evidence type="ECO:0000256" key="1">
    <source>
        <dbReference type="ARBA" id="ARBA00023015"/>
    </source>
</evidence>
<dbReference type="InterPro" id="IPR036390">
    <property type="entry name" value="WH_DNA-bd_sf"/>
</dbReference>
<keyword evidence="3" id="KW-0804">Transcription</keyword>
<dbReference type="SMART" id="SM00345">
    <property type="entry name" value="HTH_GNTR"/>
    <property type="match status" value="1"/>
</dbReference>
<dbReference type="GO" id="GO:0003700">
    <property type="term" value="F:DNA-binding transcription factor activity"/>
    <property type="evidence" value="ECO:0007669"/>
    <property type="project" value="InterPro"/>
</dbReference>
<dbReference type="InterPro" id="IPR050679">
    <property type="entry name" value="Bact_HTH_transcr_reg"/>
</dbReference>
<dbReference type="InterPro" id="IPR000524">
    <property type="entry name" value="Tscrpt_reg_HTH_GntR"/>
</dbReference>
<dbReference type="SUPFAM" id="SSF46785">
    <property type="entry name" value="Winged helix' DNA-binding domain"/>
    <property type="match status" value="1"/>
</dbReference>